<organism evidence="4 5">
    <name type="scientific">Actinoalloteichus hoggarensis</name>
    <dbReference type="NCBI Taxonomy" id="1470176"/>
    <lineage>
        <taxon>Bacteria</taxon>
        <taxon>Bacillati</taxon>
        <taxon>Actinomycetota</taxon>
        <taxon>Actinomycetes</taxon>
        <taxon>Pseudonocardiales</taxon>
        <taxon>Pseudonocardiaceae</taxon>
        <taxon>Actinoalloteichus</taxon>
    </lineage>
</organism>
<proteinExistence type="predicted"/>
<reference evidence="4 5" key="1">
    <citation type="submission" date="2017-07" db="EMBL/GenBank/DDBJ databases">
        <title>Complete genome sequence of Actinoalloteichus hoggarensis DSM 45943, type strain of Actinoalloteichus hoggarensis.</title>
        <authorList>
            <person name="Ruckert C."/>
            <person name="Nouioui I."/>
            <person name="Willmese J."/>
            <person name="van Wezel G."/>
            <person name="Klenk H.-P."/>
            <person name="Kalinowski J."/>
            <person name="Zotchev S.B."/>
        </authorList>
    </citation>
    <scope>NUCLEOTIDE SEQUENCE [LARGE SCALE GENOMIC DNA]</scope>
    <source>
        <strain evidence="4 5">DSM 45943</strain>
    </source>
</reference>
<dbReference type="InterPro" id="IPR029058">
    <property type="entry name" value="AB_hydrolase_fold"/>
</dbReference>
<dbReference type="InterPro" id="IPR011042">
    <property type="entry name" value="6-blade_b-propeller_TolB-like"/>
</dbReference>
<dbReference type="EMBL" id="CP022521">
    <property type="protein sequence ID" value="ASO19281.1"/>
    <property type="molecule type" value="Genomic_DNA"/>
</dbReference>
<evidence type="ECO:0000313" key="4">
    <source>
        <dbReference type="EMBL" id="ASO19281.1"/>
    </source>
</evidence>
<dbReference type="Gene3D" id="2.120.10.30">
    <property type="entry name" value="TolB, C-terminal domain"/>
    <property type="match status" value="2"/>
</dbReference>
<evidence type="ECO:0000259" key="3">
    <source>
        <dbReference type="Pfam" id="PF00326"/>
    </source>
</evidence>
<dbReference type="GO" id="GO:0006508">
    <property type="term" value="P:proteolysis"/>
    <property type="evidence" value="ECO:0007669"/>
    <property type="project" value="InterPro"/>
</dbReference>
<dbReference type="RefSeq" id="WP_093940815.1">
    <property type="nucleotide sequence ID" value="NZ_CP022521.1"/>
</dbReference>
<evidence type="ECO:0000256" key="1">
    <source>
        <dbReference type="ARBA" id="ARBA00022729"/>
    </source>
</evidence>
<dbReference type="SUPFAM" id="SSF53474">
    <property type="entry name" value="alpha/beta-Hydrolases"/>
    <property type="match status" value="1"/>
</dbReference>
<dbReference type="PANTHER" id="PTHR42776">
    <property type="entry name" value="SERINE PEPTIDASE S9 FAMILY MEMBER"/>
    <property type="match status" value="1"/>
</dbReference>
<evidence type="ECO:0000313" key="5">
    <source>
        <dbReference type="Proteomes" id="UP000204221"/>
    </source>
</evidence>
<name>A0A221W146_9PSEU</name>
<keyword evidence="2 4" id="KW-0378">Hydrolase</keyword>
<dbReference type="OrthoDB" id="262125at2"/>
<dbReference type="KEGG" id="ahg:AHOG_08180"/>
<evidence type="ECO:0000256" key="2">
    <source>
        <dbReference type="ARBA" id="ARBA00022801"/>
    </source>
</evidence>
<dbReference type="Proteomes" id="UP000204221">
    <property type="component" value="Chromosome"/>
</dbReference>
<accession>A0A221W146</accession>
<dbReference type="GO" id="GO:0004252">
    <property type="term" value="F:serine-type endopeptidase activity"/>
    <property type="evidence" value="ECO:0007669"/>
    <property type="project" value="TreeGrafter"/>
</dbReference>
<dbReference type="Gene3D" id="3.40.50.1820">
    <property type="entry name" value="alpha/beta hydrolase"/>
    <property type="match status" value="1"/>
</dbReference>
<keyword evidence="5" id="KW-1185">Reference proteome</keyword>
<gene>
    <name evidence="4" type="primary">ptpA2</name>
    <name evidence="4" type="ORF">AHOG_08180</name>
</gene>
<dbReference type="InterPro" id="IPR001375">
    <property type="entry name" value="Peptidase_S9_cat"/>
</dbReference>
<dbReference type="EC" id="3.4.14.12" evidence="4"/>
<dbReference type="PANTHER" id="PTHR42776:SF13">
    <property type="entry name" value="DIPEPTIDYL-PEPTIDASE 5"/>
    <property type="match status" value="1"/>
</dbReference>
<dbReference type="AlphaFoldDB" id="A0A221W146"/>
<protein>
    <submittedName>
        <fullName evidence="4">Prolyl tripeptidyl peptidase</fullName>
        <ecNumber evidence="4">3.4.14.12</ecNumber>
    </submittedName>
</protein>
<dbReference type="SUPFAM" id="SSF82171">
    <property type="entry name" value="DPP6 N-terminal domain-like"/>
    <property type="match status" value="1"/>
</dbReference>
<sequence>MTTPTSADHSGDHNADDSAETFLDLDRFVAVPRLSSLTVSPTGDRLVTVVTELAEDGKTWQGALWELDPEGRRPARRLTRSAASESSPLLCPDGSLLFVSSRRDQETAASAKDTSGAAALWLLPPTGEARQVFAPPGGVQDVQVSADTGRVVVAAATLPFVDFGAADAEKRTAREKAGVTAILHESYPVRFWDHDLGPAHTRLLAAEALDADAGRLVDPLDLTPEATGQVGLPLAISPDGAFVAHTLRVEVSPQEGGRMAVVVLDANTGERRAFFEAADSSLRPAAFAADSSFLFCLRQSEATADEPPDVTLVRADLATGELTDLLPDFPFWPADVTPARDGGSLFLVANVGGRTPVFRLDLTDGRLDRLTGEGVYSDLQPGAEPDVLFALRSSIDHPAQPVRIDTTRTDQDPVRLPAPGTVATLPGTLTEIETTVDDGRTVRAWLALPAGADAANPAPLLLWVHGGPMMSWNSWTWRWSPWTATARGYAVLLPDPALSTGYGQDFIRVGWRRWGAAPYTDLMAITDTALERADLDERRTAAMGGSFGGYMANWIATSTDRFDAVVTHASLWNIDQFSGTTDNGYFWQRALGDPLTEPDVVASNSPHLRVADIRTPMLVIHGDRDYRVPIGEALRLYHDLARHGVPARFLYFPTENHWVLTPGNAKIWYETVFAFLAERVLGEDWRRPELL</sequence>
<keyword evidence="1" id="KW-0732">Signal</keyword>
<dbReference type="Pfam" id="PF00326">
    <property type="entry name" value="Peptidase_S9"/>
    <property type="match status" value="1"/>
</dbReference>
<feature type="domain" description="Peptidase S9 prolyl oligopeptidase catalytic" evidence="3">
    <location>
        <begin position="476"/>
        <end position="679"/>
    </location>
</feature>